<dbReference type="Proteomes" id="UP000242791">
    <property type="component" value="Unassembled WGS sequence"/>
</dbReference>
<dbReference type="EMBL" id="LGTZ01000873">
    <property type="protein sequence ID" value="OJD23123.1"/>
    <property type="molecule type" value="Genomic_DNA"/>
</dbReference>
<evidence type="ECO:0000313" key="2">
    <source>
        <dbReference type="EMBL" id="OJD23123.1"/>
    </source>
</evidence>
<feature type="region of interest" description="Disordered" evidence="1">
    <location>
        <begin position="1"/>
        <end position="22"/>
    </location>
</feature>
<gene>
    <name evidence="2" type="ORF">ACJ73_05528</name>
</gene>
<name>A0A1J9QSC0_9EURO</name>
<dbReference type="AlphaFoldDB" id="A0A1J9QSC0"/>
<dbReference type="STRING" id="1658174.A0A1J9QSC0"/>
<dbReference type="VEuPathDB" id="FungiDB:ACJ73_05528"/>
<evidence type="ECO:0000313" key="3">
    <source>
        <dbReference type="Proteomes" id="UP000242791"/>
    </source>
</evidence>
<dbReference type="OrthoDB" id="4207188at2759"/>
<evidence type="ECO:0000256" key="1">
    <source>
        <dbReference type="SAM" id="MobiDB-lite"/>
    </source>
</evidence>
<organism evidence="2 3">
    <name type="scientific">Blastomyces percursus</name>
    <dbReference type="NCBI Taxonomy" id="1658174"/>
    <lineage>
        <taxon>Eukaryota</taxon>
        <taxon>Fungi</taxon>
        <taxon>Dikarya</taxon>
        <taxon>Ascomycota</taxon>
        <taxon>Pezizomycotina</taxon>
        <taxon>Eurotiomycetes</taxon>
        <taxon>Eurotiomycetidae</taxon>
        <taxon>Onygenales</taxon>
        <taxon>Ajellomycetaceae</taxon>
        <taxon>Blastomyces</taxon>
    </lineage>
</organism>
<protein>
    <submittedName>
        <fullName evidence="2">Uncharacterized protein</fullName>
    </submittedName>
</protein>
<proteinExistence type="predicted"/>
<reference evidence="2 3" key="1">
    <citation type="submission" date="2015-08" db="EMBL/GenBank/DDBJ databases">
        <title>Emmonsia species relationships and genome sequence.</title>
        <authorList>
            <person name="Cuomo C.A."/>
            <person name="Schwartz I.S."/>
            <person name="Kenyon C."/>
            <person name="De Hoog G.S."/>
            <person name="Govender N.P."/>
            <person name="Botha A."/>
            <person name="Moreno L."/>
            <person name="De Vries M."/>
            <person name="Munoz J.F."/>
            <person name="Stielow J.B."/>
        </authorList>
    </citation>
    <scope>NUCLEOTIDE SEQUENCE [LARGE SCALE GENOMIC DNA]</scope>
    <source>
        <strain evidence="2 3">EI222</strain>
    </source>
</reference>
<sequence length="229" mass="26501">MASLNIGDETPFKTPKSDGGKSVVEAVSPVTTEEAKLLPLVKDEHIINTPLILFLRGLCLRMSGLEEARWSIERKAFHFRQQEFPEKKKSLRHEQMATSHSSLKILHDHFPFWRLKLRRGKNPNHGCRKVHKWLLGYMMSPMQEMIRRCMISPDRHEIYLIIATYNENYVAYLQERPLAKGADSVLQMHQIGPFTPTAAGHMERLGRIIVALTKQLVNQAKKGRPCFWY</sequence>
<keyword evidence="3" id="KW-1185">Reference proteome</keyword>
<accession>A0A1J9QSC0</accession>
<comment type="caution">
    <text evidence="2">The sequence shown here is derived from an EMBL/GenBank/DDBJ whole genome shotgun (WGS) entry which is preliminary data.</text>
</comment>